<dbReference type="PROSITE" id="PS00763">
    <property type="entry name" value="GLUTATHIONE_PEROXID_2"/>
    <property type="match status" value="1"/>
</dbReference>
<evidence type="ECO:0000313" key="6">
    <source>
        <dbReference type="EMBL" id="MFC7371883.1"/>
    </source>
</evidence>
<dbReference type="PROSITE" id="PS00460">
    <property type="entry name" value="GLUTATHIONE_PEROXID_1"/>
    <property type="match status" value="1"/>
</dbReference>
<dbReference type="GO" id="GO:0004601">
    <property type="term" value="F:peroxidase activity"/>
    <property type="evidence" value="ECO:0007669"/>
    <property type="project" value="UniProtKB-KW"/>
</dbReference>
<organism evidence="6 7">
    <name type="scientific">Fictibacillus iocasae</name>
    <dbReference type="NCBI Taxonomy" id="2715437"/>
    <lineage>
        <taxon>Bacteria</taxon>
        <taxon>Bacillati</taxon>
        <taxon>Bacillota</taxon>
        <taxon>Bacilli</taxon>
        <taxon>Bacillales</taxon>
        <taxon>Fictibacillaceae</taxon>
        <taxon>Fictibacillus</taxon>
    </lineage>
</organism>
<dbReference type="EMBL" id="JBHTCP010000015">
    <property type="protein sequence ID" value="MFC7371883.1"/>
    <property type="molecule type" value="Genomic_DNA"/>
</dbReference>
<dbReference type="PANTHER" id="PTHR11592">
    <property type="entry name" value="GLUTATHIONE PEROXIDASE"/>
    <property type="match status" value="1"/>
</dbReference>
<evidence type="ECO:0000259" key="5">
    <source>
        <dbReference type="PROSITE" id="PS51352"/>
    </source>
</evidence>
<dbReference type="SUPFAM" id="SSF52833">
    <property type="entry name" value="Thioredoxin-like"/>
    <property type="match status" value="1"/>
</dbReference>
<protein>
    <recommendedName>
        <fullName evidence="4">Glutathione peroxidase</fullName>
    </recommendedName>
</protein>
<comment type="similarity">
    <text evidence="1 4">Belongs to the glutathione peroxidase family.</text>
</comment>
<name>A0ABW2NRS7_9BACL</name>
<dbReference type="Pfam" id="PF00255">
    <property type="entry name" value="GSHPx"/>
    <property type="match status" value="1"/>
</dbReference>
<sequence>MTTVYDFTATNIKGEEVPLDQYRGKVLLIVNTASKCGFTPQYEGLQQLYKELKEEGLEILGFPCNQFGAQEPGSENDIQEFCQLNYGVSFPMFGKVDVKGDNASPLFHYLSKEAPGILGSKSIKWNFTKFLIDRNGRVVSRFAPTDKPEALKNSIQELLSEKTVS</sequence>
<dbReference type="PIRSF" id="PIRSF000303">
    <property type="entry name" value="Glutathion_perox"/>
    <property type="match status" value="1"/>
</dbReference>
<dbReference type="RefSeq" id="WP_379748912.1">
    <property type="nucleotide sequence ID" value="NZ_JBHTCP010000015.1"/>
</dbReference>
<evidence type="ECO:0000256" key="3">
    <source>
        <dbReference type="ARBA" id="ARBA00023002"/>
    </source>
</evidence>
<keyword evidence="7" id="KW-1185">Reference proteome</keyword>
<proteinExistence type="inferred from homology"/>
<dbReference type="Proteomes" id="UP001596549">
    <property type="component" value="Unassembled WGS sequence"/>
</dbReference>
<keyword evidence="2 4" id="KW-0575">Peroxidase</keyword>
<dbReference type="InterPro" id="IPR029759">
    <property type="entry name" value="GPX_AS"/>
</dbReference>
<dbReference type="PROSITE" id="PS51352">
    <property type="entry name" value="THIOREDOXIN_2"/>
    <property type="match status" value="1"/>
</dbReference>
<evidence type="ECO:0000256" key="4">
    <source>
        <dbReference type="RuleBase" id="RU000499"/>
    </source>
</evidence>
<dbReference type="PROSITE" id="PS51355">
    <property type="entry name" value="GLUTATHIONE_PEROXID_3"/>
    <property type="match status" value="1"/>
</dbReference>
<evidence type="ECO:0000256" key="1">
    <source>
        <dbReference type="ARBA" id="ARBA00006926"/>
    </source>
</evidence>
<dbReference type="CDD" id="cd00340">
    <property type="entry name" value="GSH_Peroxidase"/>
    <property type="match status" value="1"/>
</dbReference>
<keyword evidence="3 4" id="KW-0560">Oxidoreductase</keyword>
<feature type="domain" description="Thioredoxin" evidence="5">
    <location>
        <begin position="1"/>
        <end position="160"/>
    </location>
</feature>
<dbReference type="InterPro" id="IPR000889">
    <property type="entry name" value="Glutathione_peroxidase"/>
</dbReference>
<gene>
    <name evidence="6" type="ORF">ACFQPF_09350</name>
</gene>
<dbReference type="PANTHER" id="PTHR11592:SF78">
    <property type="entry name" value="GLUTATHIONE PEROXIDASE"/>
    <property type="match status" value="1"/>
</dbReference>
<dbReference type="Gene3D" id="3.40.30.10">
    <property type="entry name" value="Glutaredoxin"/>
    <property type="match status" value="1"/>
</dbReference>
<reference evidence="7" key="1">
    <citation type="journal article" date="2019" name="Int. J. Syst. Evol. Microbiol.">
        <title>The Global Catalogue of Microorganisms (GCM) 10K type strain sequencing project: providing services to taxonomists for standard genome sequencing and annotation.</title>
        <authorList>
            <consortium name="The Broad Institute Genomics Platform"/>
            <consortium name="The Broad Institute Genome Sequencing Center for Infectious Disease"/>
            <person name="Wu L."/>
            <person name="Ma J."/>
        </authorList>
    </citation>
    <scope>NUCLEOTIDE SEQUENCE [LARGE SCALE GENOMIC DNA]</scope>
    <source>
        <strain evidence="7">NBRC 106396</strain>
    </source>
</reference>
<accession>A0ABW2NRS7</accession>
<comment type="caution">
    <text evidence="6">The sequence shown here is derived from an EMBL/GenBank/DDBJ whole genome shotgun (WGS) entry which is preliminary data.</text>
</comment>
<dbReference type="PRINTS" id="PR01011">
    <property type="entry name" value="GLUTPROXDASE"/>
</dbReference>
<dbReference type="InterPro" id="IPR029760">
    <property type="entry name" value="GPX_CS"/>
</dbReference>
<dbReference type="InterPro" id="IPR013766">
    <property type="entry name" value="Thioredoxin_domain"/>
</dbReference>
<evidence type="ECO:0000256" key="2">
    <source>
        <dbReference type="ARBA" id="ARBA00022559"/>
    </source>
</evidence>
<evidence type="ECO:0000313" key="7">
    <source>
        <dbReference type="Proteomes" id="UP001596549"/>
    </source>
</evidence>
<dbReference type="InterPro" id="IPR036249">
    <property type="entry name" value="Thioredoxin-like_sf"/>
</dbReference>